<dbReference type="AlphaFoldDB" id="A0A4S3TP30"/>
<sequence length="213" mass="22629">MSPTRRQLLRTTLPVAAGLAGCTDASPPPDDASTPSNGGSGGGSRGTEHDPAVHQPRNPEGEPVLLSARDDADGSRGRLRRSLVTSQSEADGLGFGAGVPDDHVESTREFFAETDFDAETIYVAHVGVESCMQYRIQAVSWDGNSVGYDYCRELRPPDDDCVADRREQIGLCIRLPEPISMAFRGGGSSGRTPCRDSETAYETIEPNASEAGG</sequence>
<feature type="compositionally biased region" description="Basic and acidic residues" evidence="1">
    <location>
        <begin position="46"/>
        <end position="60"/>
    </location>
</feature>
<evidence type="ECO:0000313" key="3">
    <source>
        <dbReference type="Proteomes" id="UP000318864"/>
    </source>
</evidence>
<dbReference type="RefSeq" id="WP_141464604.1">
    <property type="nucleotide sequence ID" value="NZ_RBZW01000022.1"/>
</dbReference>
<dbReference type="EMBL" id="RBZW01000022">
    <property type="protein sequence ID" value="THE64983.1"/>
    <property type="molecule type" value="Genomic_DNA"/>
</dbReference>
<gene>
    <name evidence="2" type="ORF">D8Y22_10240</name>
</gene>
<proteinExistence type="predicted"/>
<feature type="region of interest" description="Disordered" evidence="1">
    <location>
        <begin position="19"/>
        <end position="100"/>
    </location>
</feature>
<protein>
    <submittedName>
        <fullName evidence="2">Uncharacterized protein</fullName>
    </submittedName>
</protein>
<organism evidence="2 3">
    <name type="scientific">Salinadaptatus halalkaliphilus</name>
    <dbReference type="NCBI Taxonomy" id="2419781"/>
    <lineage>
        <taxon>Archaea</taxon>
        <taxon>Methanobacteriati</taxon>
        <taxon>Methanobacteriota</taxon>
        <taxon>Stenosarchaea group</taxon>
        <taxon>Halobacteria</taxon>
        <taxon>Halobacteriales</taxon>
        <taxon>Natrialbaceae</taxon>
        <taxon>Salinadaptatus</taxon>
    </lineage>
</organism>
<comment type="caution">
    <text evidence="2">The sequence shown here is derived from an EMBL/GenBank/DDBJ whole genome shotgun (WGS) entry which is preliminary data.</text>
</comment>
<reference evidence="2 3" key="1">
    <citation type="submission" date="2018-10" db="EMBL/GenBank/DDBJ databases">
        <title>Natronolimnobius sp. XQ-INN 246 isolated from Inner Mongolia Autonomous Region of China.</title>
        <authorList>
            <person name="Xue Q."/>
        </authorList>
    </citation>
    <scope>NUCLEOTIDE SEQUENCE [LARGE SCALE GENOMIC DNA]</scope>
    <source>
        <strain evidence="2 3">XQ-INN 246</strain>
    </source>
</reference>
<accession>A0A4S3TP30</accession>
<evidence type="ECO:0000256" key="1">
    <source>
        <dbReference type="SAM" id="MobiDB-lite"/>
    </source>
</evidence>
<evidence type="ECO:0000313" key="2">
    <source>
        <dbReference type="EMBL" id="THE64983.1"/>
    </source>
</evidence>
<dbReference type="PROSITE" id="PS51257">
    <property type="entry name" value="PROKAR_LIPOPROTEIN"/>
    <property type="match status" value="1"/>
</dbReference>
<dbReference type="Proteomes" id="UP000318864">
    <property type="component" value="Unassembled WGS sequence"/>
</dbReference>
<feature type="region of interest" description="Disordered" evidence="1">
    <location>
        <begin position="183"/>
        <end position="213"/>
    </location>
</feature>
<name>A0A4S3TP30_9EURY</name>
<dbReference type="OrthoDB" id="253116at2157"/>
<keyword evidence="3" id="KW-1185">Reference proteome</keyword>